<dbReference type="RefSeq" id="WP_184021349.1">
    <property type="nucleotide sequence ID" value="NZ_JACHFD010000026.1"/>
</dbReference>
<gene>
    <name evidence="1" type="ORF">HNR46_003711</name>
</gene>
<sequence length="446" mass="48491">MASSAAATLKVDSLAALAEAAAGNDREIEMTPGVYRMADYLTEEVLKRIRDEVGPIKGRPPVPMFVFRGDKNRISMQGVTIEIDTSLYEKLPQGGYTRCLIVAGRDNTIDSLTIRNTGPNRGSGGNILSVQGDDNTLENVTLHIHGSQPWGYGDLLGKGGPNLVALEKQSGVQVIGSHSLLRRCRVFSRAFGHCFYIQGGEGSRLEDCYAEGSVRLTTDMLTDTSGPAFELGFRSVYKNRDGRFVITPGYTKSLSEDGFRTYGNAGSVTLLNCTAINTRAGFEIGVRDESETKTVVENCVARGCERGFLIGSQTIIRRCRGDVAHGPLLYLRGGHSSEVELELIGDPPRSLVHVLATIAGEHHKVRLSAQRGFESFPALPILVGFGMPMHAEMASEPLPALARDVDLESTINFAPIFVGAEVRDSKIETTGRRFEDDDLRKDPGPW</sequence>
<name>A0A840VHZ1_9BACT</name>
<reference evidence="1 2" key="1">
    <citation type="submission" date="2020-08" db="EMBL/GenBank/DDBJ databases">
        <title>Genomic Encyclopedia of Type Strains, Phase IV (KMG-IV): sequencing the most valuable type-strain genomes for metagenomic binning, comparative biology and taxonomic classification.</title>
        <authorList>
            <person name="Goeker M."/>
        </authorList>
    </citation>
    <scope>NUCLEOTIDE SEQUENCE [LARGE SCALE GENOMIC DNA]</scope>
    <source>
        <strain evidence="1 2">YC6886</strain>
    </source>
</reference>
<evidence type="ECO:0000313" key="1">
    <source>
        <dbReference type="EMBL" id="MBB5353450.1"/>
    </source>
</evidence>
<accession>A0A840VHZ1</accession>
<dbReference type="Gene3D" id="2.160.20.10">
    <property type="entry name" value="Single-stranded right-handed beta-helix, Pectin lyase-like"/>
    <property type="match status" value="1"/>
</dbReference>
<dbReference type="InterPro" id="IPR012334">
    <property type="entry name" value="Pectin_lyas_fold"/>
</dbReference>
<comment type="caution">
    <text evidence="1">The sequence shown here is derived from an EMBL/GenBank/DDBJ whole genome shotgun (WGS) entry which is preliminary data.</text>
</comment>
<evidence type="ECO:0008006" key="3">
    <source>
        <dbReference type="Google" id="ProtNLM"/>
    </source>
</evidence>
<dbReference type="SUPFAM" id="SSF51126">
    <property type="entry name" value="Pectin lyase-like"/>
    <property type="match status" value="1"/>
</dbReference>
<dbReference type="Proteomes" id="UP000557717">
    <property type="component" value="Unassembled WGS sequence"/>
</dbReference>
<organism evidence="1 2">
    <name type="scientific">Haloferula luteola</name>
    <dbReference type="NCBI Taxonomy" id="595692"/>
    <lineage>
        <taxon>Bacteria</taxon>
        <taxon>Pseudomonadati</taxon>
        <taxon>Verrucomicrobiota</taxon>
        <taxon>Verrucomicrobiia</taxon>
        <taxon>Verrucomicrobiales</taxon>
        <taxon>Verrucomicrobiaceae</taxon>
        <taxon>Haloferula</taxon>
    </lineage>
</organism>
<keyword evidence="2" id="KW-1185">Reference proteome</keyword>
<evidence type="ECO:0000313" key="2">
    <source>
        <dbReference type="Proteomes" id="UP000557717"/>
    </source>
</evidence>
<dbReference type="EMBL" id="JACHFD010000026">
    <property type="protein sequence ID" value="MBB5353450.1"/>
    <property type="molecule type" value="Genomic_DNA"/>
</dbReference>
<dbReference type="InterPro" id="IPR011050">
    <property type="entry name" value="Pectin_lyase_fold/virulence"/>
</dbReference>
<dbReference type="AlphaFoldDB" id="A0A840VHZ1"/>
<protein>
    <recommendedName>
        <fullName evidence="3">Right handed beta helix domain-containing protein</fullName>
    </recommendedName>
</protein>
<proteinExistence type="predicted"/>